<evidence type="ECO:0000313" key="3">
    <source>
        <dbReference type="Proteomes" id="UP000658225"/>
    </source>
</evidence>
<dbReference type="EMBL" id="JADBEL010000011">
    <property type="protein sequence ID" value="MBE1555151.1"/>
    <property type="molecule type" value="Genomic_DNA"/>
</dbReference>
<dbReference type="Proteomes" id="UP000658225">
    <property type="component" value="Unassembled WGS sequence"/>
</dbReference>
<proteinExistence type="predicted"/>
<protein>
    <recommendedName>
        <fullName evidence="4">Aspartyl/asparaginyl-tRNA synthetase</fullName>
    </recommendedName>
</protein>
<feature type="transmembrane region" description="Helical" evidence="1">
    <location>
        <begin position="5"/>
        <end position="23"/>
    </location>
</feature>
<name>A0A927R3J0_9BACL</name>
<dbReference type="AlphaFoldDB" id="A0A927R3J0"/>
<accession>A0A927R3J0</accession>
<keyword evidence="1" id="KW-0472">Membrane</keyword>
<evidence type="ECO:0000313" key="2">
    <source>
        <dbReference type="EMBL" id="MBE1555151.1"/>
    </source>
</evidence>
<sequence length="82" mass="9360">MQKKWLFGIGIVASAIASTYFIIQLDLNYAVLSMMALFSLTNGARAISFRSQGMERESKWMLWMSIFFGIAFIVLLIINFLI</sequence>
<keyword evidence="1" id="KW-1133">Transmembrane helix</keyword>
<gene>
    <name evidence="2" type="ORF">H4683_002250</name>
</gene>
<organism evidence="2 3">
    <name type="scientific">Sporosarcina limicola</name>
    <dbReference type="NCBI Taxonomy" id="34101"/>
    <lineage>
        <taxon>Bacteria</taxon>
        <taxon>Bacillati</taxon>
        <taxon>Bacillota</taxon>
        <taxon>Bacilli</taxon>
        <taxon>Bacillales</taxon>
        <taxon>Caryophanaceae</taxon>
        <taxon>Sporosarcina</taxon>
    </lineage>
</organism>
<dbReference type="RefSeq" id="WP_192598896.1">
    <property type="nucleotide sequence ID" value="NZ_JADBEL010000011.1"/>
</dbReference>
<comment type="caution">
    <text evidence="2">The sequence shown here is derived from an EMBL/GenBank/DDBJ whole genome shotgun (WGS) entry which is preliminary data.</text>
</comment>
<feature type="transmembrane region" description="Helical" evidence="1">
    <location>
        <begin position="29"/>
        <end position="48"/>
    </location>
</feature>
<keyword evidence="3" id="KW-1185">Reference proteome</keyword>
<keyword evidence="1" id="KW-0812">Transmembrane</keyword>
<evidence type="ECO:0008006" key="4">
    <source>
        <dbReference type="Google" id="ProtNLM"/>
    </source>
</evidence>
<evidence type="ECO:0000256" key="1">
    <source>
        <dbReference type="SAM" id="Phobius"/>
    </source>
</evidence>
<feature type="transmembrane region" description="Helical" evidence="1">
    <location>
        <begin position="60"/>
        <end position="81"/>
    </location>
</feature>
<reference evidence="2" key="1">
    <citation type="submission" date="2020-10" db="EMBL/GenBank/DDBJ databases">
        <title>Genomic Encyclopedia of Type Strains, Phase IV (KMG-IV): sequencing the most valuable type-strain genomes for metagenomic binning, comparative biology and taxonomic classification.</title>
        <authorList>
            <person name="Goeker M."/>
        </authorList>
    </citation>
    <scope>NUCLEOTIDE SEQUENCE</scope>
    <source>
        <strain evidence="2">DSM 13886</strain>
    </source>
</reference>